<evidence type="ECO:0000313" key="2">
    <source>
        <dbReference type="Proteomes" id="UP000006420"/>
    </source>
</evidence>
<accession>F8WYZ7</accession>
<reference evidence="1 2" key="1">
    <citation type="submission" date="2011-04" db="EMBL/GenBank/DDBJ databases">
        <title>The Genome Sequence of Dysgonomonas mossii DSM 22836.</title>
        <authorList>
            <consortium name="The Broad Institute Genome Sequencing Platform"/>
            <person name="Earl A."/>
            <person name="Ward D."/>
            <person name="Feldgarden M."/>
            <person name="Gevers D."/>
            <person name="Pudlo N."/>
            <person name="Martens E."/>
            <person name="Allen-Vercoe E."/>
            <person name="Young S.K."/>
            <person name="Zeng Q."/>
            <person name="Gargeya S."/>
            <person name="Fitzgerald M."/>
            <person name="Haas B."/>
            <person name="Abouelleil A."/>
            <person name="Alvarado L."/>
            <person name="Arachchi H.M."/>
            <person name="Berlin A."/>
            <person name="Brown A."/>
            <person name="Chapman S.B."/>
            <person name="Chen Z."/>
            <person name="Dunbar C."/>
            <person name="Freedman E."/>
            <person name="Gearin G."/>
            <person name="Gellesch M."/>
            <person name="Goldberg J."/>
            <person name="Griggs A."/>
            <person name="Gujja S."/>
            <person name="Heiman D."/>
            <person name="Howarth C."/>
            <person name="Larson L."/>
            <person name="Lui A."/>
            <person name="MacDonald P.J.P."/>
            <person name="Mehta T."/>
            <person name="Montmayeur A."/>
            <person name="Murphy C."/>
            <person name="Neiman D."/>
            <person name="Pearson M."/>
            <person name="Priest M."/>
            <person name="Roberts A."/>
            <person name="Saif S."/>
            <person name="Shea T."/>
            <person name="Shenoy N."/>
            <person name="Sisk P."/>
            <person name="Stolte C."/>
            <person name="Sykes S."/>
            <person name="Yandava C."/>
            <person name="Wortman J."/>
            <person name="Nusbaum C."/>
            <person name="Birren B."/>
        </authorList>
    </citation>
    <scope>NUCLEOTIDE SEQUENCE [LARGE SCALE GENOMIC DNA]</scope>
    <source>
        <strain evidence="1 2">DSM 22836</strain>
    </source>
</reference>
<evidence type="ECO:0000313" key="1">
    <source>
        <dbReference type="EMBL" id="EGK04170.1"/>
    </source>
</evidence>
<protein>
    <recommendedName>
        <fullName evidence="3">Extradiol ring-cleavage dioxygenase class III enzyme subunit B domain-containing protein</fullName>
    </recommendedName>
</protein>
<dbReference type="Gene3D" id="3.40.830.10">
    <property type="entry name" value="LigB-like"/>
    <property type="match status" value="1"/>
</dbReference>
<dbReference type="Proteomes" id="UP000006420">
    <property type="component" value="Unassembled WGS sequence"/>
</dbReference>
<dbReference type="EMBL" id="ADLW01000004">
    <property type="protein sequence ID" value="EGK04170.1"/>
    <property type="molecule type" value="Genomic_DNA"/>
</dbReference>
<organism evidence="1 2">
    <name type="scientific">Dysgonomonas mossii DSM 22836</name>
    <dbReference type="NCBI Taxonomy" id="742767"/>
    <lineage>
        <taxon>Bacteria</taxon>
        <taxon>Pseudomonadati</taxon>
        <taxon>Bacteroidota</taxon>
        <taxon>Bacteroidia</taxon>
        <taxon>Bacteroidales</taxon>
        <taxon>Dysgonomonadaceae</taxon>
        <taxon>Dysgonomonas</taxon>
    </lineage>
</organism>
<sequence>MVKVENGDFNTEYGYDWAFELNDIFKNKIQDENHNALIDFSDLHDSARLAIPTPEHYIPLLYILALQKKGEEVRFFNDKVIAGSLSMKSLIIS</sequence>
<dbReference type="AlphaFoldDB" id="F8WYZ7"/>
<dbReference type="SUPFAM" id="SSF53213">
    <property type="entry name" value="LigB-like"/>
    <property type="match status" value="1"/>
</dbReference>
<evidence type="ECO:0008006" key="3">
    <source>
        <dbReference type="Google" id="ProtNLM"/>
    </source>
</evidence>
<dbReference type="STRING" id="742767.HMPREF9456_01198"/>
<comment type="caution">
    <text evidence="1">The sequence shown here is derived from an EMBL/GenBank/DDBJ whole genome shotgun (WGS) entry which is preliminary data.</text>
</comment>
<proteinExistence type="predicted"/>
<gene>
    <name evidence="1" type="ORF">HMPREF9456_01198</name>
</gene>
<dbReference type="HOGENOM" id="CLU_2436326_0_0_10"/>
<keyword evidence="2" id="KW-1185">Reference proteome</keyword>
<name>F8WYZ7_9BACT</name>
<dbReference type="eggNOG" id="COG3384">
    <property type="taxonomic scope" value="Bacteria"/>
</dbReference>